<dbReference type="KEGG" id="cten:18247830"/>
<dbReference type="PANTHER" id="PTHR12281:SF31">
    <property type="entry name" value="DCN1-LIKE PROTEIN 3"/>
    <property type="match status" value="1"/>
</dbReference>
<dbReference type="Pfam" id="PF03556">
    <property type="entry name" value="Cullin_binding"/>
    <property type="match status" value="1"/>
</dbReference>
<dbReference type="EMBL" id="GL996527">
    <property type="protein sequence ID" value="EGV61896.1"/>
    <property type="molecule type" value="Genomic_DNA"/>
</dbReference>
<dbReference type="PANTHER" id="PTHR12281">
    <property type="entry name" value="RP42 RELATED"/>
    <property type="match status" value="1"/>
</dbReference>
<dbReference type="InterPro" id="IPR005176">
    <property type="entry name" value="PONY_dom"/>
</dbReference>
<dbReference type="Proteomes" id="UP000000707">
    <property type="component" value="Unassembled WGS sequence"/>
</dbReference>
<dbReference type="STRING" id="590646.G3B9I5"/>
<dbReference type="Gene3D" id="1.10.8.10">
    <property type="entry name" value="DNA helicase RuvA subunit, C-terminal domain"/>
    <property type="match status" value="1"/>
</dbReference>
<dbReference type="InterPro" id="IPR042460">
    <property type="entry name" value="DCN1-like_PONY"/>
</dbReference>
<dbReference type="GO" id="GO:0000151">
    <property type="term" value="C:ubiquitin ligase complex"/>
    <property type="evidence" value="ECO:0007669"/>
    <property type="project" value="TreeGrafter"/>
</dbReference>
<evidence type="ECO:0000256" key="2">
    <source>
        <dbReference type="RuleBase" id="RU410713"/>
    </source>
</evidence>
<dbReference type="GO" id="GO:0031624">
    <property type="term" value="F:ubiquitin conjugating enzyme binding"/>
    <property type="evidence" value="ECO:0007669"/>
    <property type="project" value="TreeGrafter"/>
</dbReference>
<dbReference type="SUPFAM" id="SSF46934">
    <property type="entry name" value="UBA-like"/>
    <property type="match status" value="1"/>
</dbReference>
<dbReference type="AlphaFoldDB" id="G3B9I5"/>
<organism evidence="5">
    <name type="scientific">Candida tenuis (strain ATCC 10573 / BCRC 21748 / CBS 615 / JCM 9827 / NBRC 10315 / NRRL Y-1498 / VKM Y-70)</name>
    <name type="common">Yeast</name>
    <name type="synonym">Yamadazyma tenuis</name>
    <dbReference type="NCBI Taxonomy" id="590646"/>
    <lineage>
        <taxon>Eukaryota</taxon>
        <taxon>Fungi</taxon>
        <taxon>Dikarya</taxon>
        <taxon>Ascomycota</taxon>
        <taxon>Saccharomycotina</taxon>
        <taxon>Pichiomycetes</taxon>
        <taxon>Debaryomycetaceae</taxon>
        <taxon>Yamadazyma</taxon>
    </lineage>
</organism>
<dbReference type="HOGENOM" id="CLU_047042_0_1_1"/>
<accession>G3B9I5</accession>
<evidence type="ECO:0000313" key="5">
    <source>
        <dbReference type="Proteomes" id="UP000000707"/>
    </source>
</evidence>
<protein>
    <recommendedName>
        <fullName evidence="2">Defective in cullin neddylation protein</fullName>
    </recommendedName>
</protein>
<gene>
    <name evidence="4" type="ORF">CANTEDRAFT_115347</name>
</gene>
<dbReference type="GO" id="GO:0045116">
    <property type="term" value="P:protein neddylation"/>
    <property type="evidence" value="ECO:0007669"/>
    <property type="project" value="TreeGrafter"/>
</dbReference>
<dbReference type="eggNOG" id="KOG3077">
    <property type="taxonomic scope" value="Eukaryota"/>
</dbReference>
<evidence type="ECO:0000313" key="4">
    <source>
        <dbReference type="EMBL" id="EGV61896.1"/>
    </source>
</evidence>
<comment type="function">
    <text evidence="2">Neddylation of cullins play an essential role in the regulation of SCF-type complexes activity.</text>
</comment>
<dbReference type="OrthoDB" id="27198at2759"/>
<reference evidence="4 5" key="1">
    <citation type="journal article" date="2011" name="Proc. Natl. Acad. Sci. U.S.A.">
        <title>Comparative genomics of xylose-fermenting fungi for enhanced biofuel production.</title>
        <authorList>
            <person name="Wohlbach D.J."/>
            <person name="Kuo A."/>
            <person name="Sato T.K."/>
            <person name="Potts K.M."/>
            <person name="Salamov A.A."/>
            <person name="LaButti K.M."/>
            <person name="Sun H."/>
            <person name="Clum A."/>
            <person name="Pangilinan J.L."/>
            <person name="Lindquist E.A."/>
            <person name="Lucas S."/>
            <person name="Lapidus A."/>
            <person name="Jin M."/>
            <person name="Gunawan C."/>
            <person name="Balan V."/>
            <person name="Dale B.E."/>
            <person name="Jeffries T.W."/>
            <person name="Zinkel R."/>
            <person name="Barry K.W."/>
            <person name="Grigoriev I.V."/>
            <person name="Gasch A.P."/>
        </authorList>
    </citation>
    <scope>NUCLEOTIDE SEQUENCE [LARGE SCALE GENOMIC DNA]</scope>
    <source>
        <strain evidence="5">ATCC 10573 / BCRC 21748 / CBS 615 / JCM 9827 / NBRC 10315 / NRRL Y-1498 / VKM Y-70</strain>
    </source>
</reference>
<dbReference type="GeneID" id="18247830"/>
<dbReference type="GO" id="GO:0032182">
    <property type="term" value="F:ubiquitin-like protein binding"/>
    <property type="evidence" value="ECO:0007669"/>
    <property type="project" value="TreeGrafter"/>
</dbReference>
<dbReference type="Gene3D" id="1.10.238.10">
    <property type="entry name" value="EF-hand"/>
    <property type="match status" value="1"/>
</dbReference>
<dbReference type="InterPro" id="IPR009060">
    <property type="entry name" value="UBA-like_sf"/>
</dbReference>
<proteinExistence type="predicted"/>
<keyword evidence="1" id="KW-0833">Ubl conjugation pathway</keyword>
<dbReference type="Gene3D" id="1.10.238.200">
    <property type="entry name" value="Cullin, PONY binding domain"/>
    <property type="match status" value="1"/>
</dbReference>
<dbReference type="Pfam" id="PF14555">
    <property type="entry name" value="UBA_4"/>
    <property type="match status" value="1"/>
</dbReference>
<evidence type="ECO:0000259" key="3">
    <source>
        <dbReference type="PROSITE" id="PS51229"/>
    </source>
</evidence>
<sequence length="248" mass="29009">MSAKAVNDFMEVTGTSRTTANKYLKKHAYNLNFAVEEYLGKQYNTNLYKLFEKYQETPDKIGIDGTLCYLEDLGIEPEDVRSLVLSHFLESESMGAFSKENFLQKWTEKNISTISQMKTYLNELTKNMATPSEFDELYGFTFNFLLETPTQRSLSPDLLIDYWKLLFDLVPLDEDVLHRIDQWYDFILKQEKPSNKDAYLMFWEFVKEVVKPDPGSLSGYDEMASWPVVIDEFIEYLQENNLLESTES</sequence>
<dbReference type="GO" id="GO:0097602">
    <property type="term" value="F:cullin family protein binding"/>
    <property type="evidence" value="ECO:0007669"/>
    <property type="project" value="TreeGrafter"/>
</dbReference>
<evidence type="ECO:0000256" key="1">
    <source>
        <dbReference type="ARBA" id="ARBA00022786"/>
    </source>
</evidence>
<keyword evidence="5" id="KW-1185">Reference proteome</keyword>
<dbReference type="InterPro" id="IPR014764">
    <property type="entry name" value="DCN-prot"/>
</dbReference>
<dbReference type="PROSITE" id="PS51229">
    <property type="entry name" value="DCUN1"/>
    <property type="match status" value="1"/>
</dbReference>
<feature type="domain" description="DCUN1" evidence="3">
    <location>
        <begin position="42"/>
        <end position="238"/>
    </location>
</feature>
<name>G3B9I5_CANTC</name>